<evidence type="ECO:0000256" key="1">
    <source>
        <dbReference type="SAM" id="Phobius"/>
    </source>
</evidence>
<keyword evidence="1" id="KW-0472">Membrane</keyword>
<dbReference type="AlphaFoldDB" id="A0AAN6WQ11"/>
<keyword evidence="1" id="KW-1133">Transmembrane helix</keyword>
<accession>A0AAN6WQ11</accession>
<keyword evidence="2" id="KW-0732">Signal</keyword>
<feature type="transmembrane region" description="Helical" evidence="1">
    <location>
        <begin position="222"/>
        <end position="244"/>
    </location>
</feature>
<organism evidence="3 4">
    <name type="scientific">Podospora australis</name>
    <dbReference type="NCBI Taxonomy" id="1536484"/>
    <lineage>
        <taxon>Eukaryota</taxon>
        <taxon>Fungi</taxon>
        <taxon>Dikarya</taxon>
        <taxon>Ascomycota</taxon>
        <taxon>Pezizomycotina</taxon>
        <taxon>Sordariomycetes</taxon>
        <taxon>Sordariomycetidae</taxon>
        <taxon>Sordariales</taxon>
        <taxon>Podosporaceae</taxon>
        <taxon>Podospora</taxon>
    </lineage>
</organism>
<evidence type="ECO:0000313" key="3">
    <source>
        <dbReference type="EMBL" id="KAK4186213.1"/>
    </source>
</evidence>
<comment type="caution">
    <text evidence="3">The sequence shown here is derived from an EMBL/GenBank/DDBJ whole genome shotgun (WGS) entry which is preliminary data.</text>
</comment>
<protein>
    <submittedName>
        <fullName evidence="3">Uncharacterized protein</fullName>
    </submittedName>
</protein>
<evidence type="ECO:0000313" key="4">
    <source>
        <dbReference type="Proteomes" id="UP001302126"/>
    </source>
</evidence>
<dbReference type="EMBL" id="MU864429">
    <property type="protein sequence ID" value="KAK4186213.1"/>
    <property type="molecule type" value="Genomic_DNA"/>
</dbReference>
<keyword evidence="1" id="KW-0812">Transmembrane</keyword>
<feature type="transmembrane region" description="Helical" evidence="1">
    <location>
        <begin position="339"/>
        <end position="366"/>
    </location>
</feature>
<sequence>MHHTFHIGLLQFSPYGLSSAASLVQRCLPAPSIPSKEKAGCEAAQMLSSPGLASPGRPRVRPYDSLCESIDRDGRSASRGRDTRYEVATKNCNVSDPSIFRYASCSDFIECVVKELRPIMGTDLNTGTTLVGLLPTILLLLAPAPLDFVQQGLVSPHRALAISCFSIGLPTSLFARLQPLQFQKRHLVVYRAGGKRVWHVNFAALSPTCSWTHVITKVAADLLVIGCAVVMMWRSWVTGTWVMVQWSCESPMITFLWPLACMFWLVVALLLLGVMAEDIRFTSSTNPPVTYTWWDVLLPPYTLRFNNTPGNTGSILRNWVVYETTLEILSGVVYFYSTMAWLSSIFLGAVGAMVFVASIVATYIPARIVMTSAEHRQGLNQQHTEARMTWRLTSGHGV</sequence>
<evidence type="ECO:0000256" key="2">
    <source>
        <dbReference type="SAM" id="SignalP"/>
    </source>
</evidence>
<reference evidence="3" key="1">
    <citation type="journal article" date="2023" name="Mol. Phylogenet. Evol.">
        <title>Genome-scale phylogeny and comparative genomics of the fungal order Sordariales.</title>
        <authorList>
            <person name="Hensen N."/>
            <person name="Bonometti L."/>
            <person name="Westerberg I."/>
            <person name="Brannstrom I.O."/>
            <person name="Guillou S."/>
            <person name="Cros-Aarteil S."/>
            <person name="Calhoun S."/>
            <person name="Haridas S."/>
            <person name="Kuo A."/>
            <person name="Mondo S."/>
            <person name="Pangilinan J."/>
            <person name="Riley R."/>
            <person name="LaButti K."/>
            <person name="Andreopoulos B."/>
            <person name="Lipzen A."/>
            <person name="Chen C."/>
            <person name="Yan M."/>
            <person name="Daum C."/>
            <person name="Ng V."/>
            <person name="Clum A."/>
            <person name="Steindorff A."/>
            <person name="Ohm R.A."/>
            <person name="Martin F."/>
            <person name="Silar P."/>
            <person name="Natvig D.O."/>
            <person name="Lalanne C."/>
            <person name="Gautier V."/>
            <person name="Ament-Velasquez S.L."/>
            <person name="Kruys A."/>
            <person name="Hutchinson M.I."/>
            <person name="Powell A.J."/>
            <person name="Barry K."/>
            <person name="Miller A.N."/>
            <person name="Grigoriev I.V."/>
            <person name="Debuchy R."/>
            <person name="Gladieux P."/>
            <person name="Hiltunen Thoren M."/>
            <person name="Johannesson H."/>
        </authorList>
    </citation>
    <scope>NUCLEOTIDE SEQUENCE</scope>
    <source>
        <strain evidence="3">PSN309</strain>
    </source>
</reference>
<feature type="chain" id="PRO_5043002949" evidence="2">
    <location>
        <begin position="21"/>
        <end position="398"/>
    </location>
</feature>
<dbReference type="Proteomes" id="UP001302126">
    <property type="component" value="Unassembled WGS sequence"/>
</dbReference>
<feature type="transmembrane region" description="Helical" evidence="1">
    <location>
        <begin position="256"/>
        <end position="276"/>
    </location>
</feature>
<name>A0AAN6WQ11_9PEZI</name>
<gene>
    <name evidence="3" type="ORF">QBC35DRAFT_533575</name>
</gene>
<keyword evidence="4" id="KW-1185">Reference proteome</keyword>
<proteinExistence type="predicted"/>
<feature type="signal peptide" evidence="2">
    <location>
        <begin position="1"/>
        <end position="20"/>
    </location>
</feature>
<reference evidence="3" key="2">
    <citation type="submission" date="2023-05" db="EMBL/GenBank/DDBJ databases">
        <authorList>
            <consortium name="Lawrence Berkeley National Laboratory"/>
            <person name="Steindorff A."/>
            <person name="Hensen N."/>
            <person name="Bonometti L."/>
            <person name="Westerberg I."/>
            <person name="Brannstrom I.O."/>
            <person name="Guillou S."/>
            <person name="Cros-Aarteil S."/>
            <person name="Calhoun S."/>
            <person name="Haridas S."/>
            <person name="Kuo A."/>
            <person name="Mondo S."/>
            <person name="Pangilinan J."/>
            <person name="Riley R."/>
            <person name="Labutti K."/>
            <person name="Andreopoulos B."/>
            <person name="Lipzen A."/>
            <person name="Chen C."/>
            <person name="Yanf M."/>
            <person name="Daum C."/>
            <person name="Ng V."/>
            <person name="Clum A."/>
            <person name="Ohm R."/>
            <person name="Martin F."/>
            <person name="Silar P."/>
            <person name="Natvig D."/>
            <person name="Lalanne C."/>
            <person name="Gautier V."/>
            <person name="Ament-Velasquez S.L."/>
            <person name="Kruys A."/>
            <person name="Hutchinson M.I."/>
            <person name="Powell A.J."/>
            <person name="Barry K."/>
            <person name="Miller A.N."/>
            <person name="Grigoriev I.V."/>
            <person name="Debuchy R."/>
            <person name="Gladieux P."/>
            <person name="Thoren M.H."/>
            <person name="Johannesson H."/>
        </authorList>
    </citation>
    <scope>NUCLEOTIDE SEQUENCE</scope>
    <source>
        <strain evidence="3">PSN309</strain>
    </source>
</reference>